<dbReference type="GeneID" id="39578989"/>
<dbReference type="AlphaFoldDB" id="A0A3N2Q9Z1"/>
<protein>
    <recommendedName>
        <fullName evidence="4">Secreted protein</fullName>
    </recommendedName>
</protein>
<evidence type="ECO:0008006" key="4">
    <source>
        <dbReference type="Google" id="ProtNLM"/>
    </source>
</evidence>
<proteinExistence type="predicted"/>
<name>A0A3N2Q9Z1_SODAK</name>
<evidence type="ECO:0000256" key="1">
    <source>
        <dbReference type="SAM" id="SignalP"/>
    </source>
</evidence>
<organism evidence="2 3">
    <name type="scientific">Sodiomyces alkalinus (strain CBS 110278 / VKM F-3762 / F11)</name>
    <name type="common">Alkaliphilic filamentous fungus</name>
    <dbReference type="NCBI Taxonomy" id="1314773"/>
    <lineage>
        <taxon>Eukaryota</taxon>
        <taxon>Fungi</taxon>
        <taxon>Dikarya</taxon>
        <taxon>Ascomycota</taxon>
        <taxon>Pezizomycotina</taxon>
        <taxon>Sordariomycetes</taxon>
        <taxon>Hypocreomycetidae</taxon>
        <taxon>Glomerellales</taxon>
        <taxon>Plectosphaerellaceae</taxon>
        <taxon>Sodiomyces</taxon>
    </lineage>
</organism>
<dbReference type="RefSeq" id="XP_028471362.1">
    <property type="nucleotide sequence ID" value="XM_028610511.1"/>
</dbReference>
<keyword evidence="1" id="KW-0732">Signal</keyword>
<reference evidence="2 3" key="1">
    <citation type="journal article" date="2018" name="Mol. Ecol.">
        <title>The obligate alkalophilic soda-lake fungus Sodiomyces alkalinus has shifted to a protein diet.</title>
        <authorList>
            <person name="Grum-Grzhimaylo A.A."/>
            <person name="Falkoski D.L."/>
            <person name="van den Heuvel J."/>
            <person name="Valero-Jimenez C.A."/>
            <person name="Min B."/>
            <person name="Choi I.G."/>
            <person name="Lipzen A."/>
            <person name="Daum C.G."/>
            <person name="Aanen D.K."/>
            <person name="Tsang A."/>
            <person name="Henrissat B."/>
            <person name="Bilanenko E.N."/>
            <person name="de Vries R.P."/>
            <person name="van Kan J.A.L."/>
            <person name="Grigoriev I.V."/>
            <person name="Debets A.J.M."/>
        </authorList>
    </citation>
    <scope>NUCLEOTIDE SEQUENCE [LARGE SCALE GENOMIC DNA]</scope>
    <source>
        <strain evidence="2 3">F11</strain>
    </source>
</reference>
<accession>A0A3N2Q9Z1</accession>
<gene>
    <name evidence="2" type="ORF">SODALDRAFT_327757</name>
</gene>
<feature type="signal peptide" evidence="1">
    <location>
        <begin position="1"/>
        <end position="29"/>
    </location>
</feature>
<evidence type="ECO:0000313" key="2">
    <source>
        <dbReference type="EMBL" id="ROT43556.1"/>
    </source>
</evidence>
<keyword evidence="3" id="KW-1185">Reference proteome</keyword>
<dbReference type="Proteomes" id="UP000272025">
    <property type="component" value="Unassembled WGS sequence"/>
</dbReference>
<sequence length="89" mass="9832">MLFTLSSSSFCSFLTLRLFCLWIPRVVDPGIPGGMGQRGTCWTGSNGGTRAAEWQSVNPRAKAGVVRGYGLRSSEIWCPSRCRLDSQFR</sequence>
<feature type="chain" id="PRO_5018047703" description="Secreted protein" evidence="1">
    <location>
        <begin position="30"/>
        <end position="89"/>
    </location>
</feature>
<dbReference type="EMBL" id="ML119051">
    <property type="protein sequence ID" value="ROT43556.1"/>
    <property type="molecule type" value="Genomic_DNA"/>
</dbReference>
<evidence type="ECO:0000313" key="3">
    <source>
        <dbReference type="Proteomes" id="UP000272025"/>
    </source>
</evidence>